<dbReference type="PANTHER" id="PTHR43569">
    <property type="entry name" value="AMIDOHYDROLASE"/>
    <property type="match status" value="1"/>
</dbReference>
<dbReference type="EMBL" id="MDTU01000001">
    <property type="protein sequence ID" value="ODN43431.1"/>
    <property type="molecule type" value="Genomic_DNA"/>
</dbReference>
<evidence type="ECO:0000313" key="3">
    <source>
        <dbReference type="EMBL" id="ODN43431.1"/>
    </source>
</evidence>
<proteinExistence type="inferred from homology"/>
<dbReference type="Pfam" id="PF04909">
    <property type="entry name" value="Amidohydro_2"/>
    <property type="match status" value="1"/>
</dbReference>
<evidence type="ECO:0000259" key="2">
    <source>
        <dbReference type="Pfam" id="PF04909"/>
    </source>
</evidence>
<name>A0ABX3A6V7_9GAMM</name>
<dbReference type="RefSeq" id="WP_069313228.1">
    <property type="nucleotide sequence ID" value="NZ_MDTU01000001.1"/>
</dbReference>
<dbReference type="Proteomes" id="UP000094329">
    <property type="component" value="Unassembled WGS sequence"/>
</dbReference>
<dbReference type="Gene3D" id="3.20.20.140">
    <property type="entry name" value="Metal-dependent hydrolases"/>
    <property type="match status" value="1"/>
</dbReference>
<protein>
    <submittedName>
        <fullName evidence="3">Amidohydrolase</fullName>
    </submittedName>
</protein>
<evidence type="ECO:0000256" key="1">
    <source>
        <dbReference type="ARBA" id="ARBA00038310"/>
    </source>
</evidence>
<dbReference type="InterPro" id="IPR006680">
    <property type="entry name" value="Amidohydro-rel"/>
</dbReference>
<accession>A0ABX3A6V7</accession>
<feature type="domain" description="Amidohydrolase-related" evidence="2">
    <location>
        <begin position="19"/>
        <end position="200"/>
    </location>
</feature>
<evidence type="ECO:0000313" key="4">
    <source>
        <dbReference type="Proteomes" id="UP000094329"/>
    </source>
</evidence>
<dbReference type="PANTHER" id="PTHR43569:SF2">
    <property type="entry name" value="AMIDOHYDROLASE-RELATED DOMAIN-CONTAINING PROTEIN"/>
    <property type="match status" value="1"/>
</dbReference>
<comment type="similarity">
    <text evidence="1">Belongs to the metallo-dependent hydrolases superfamily.</text>
</comment>
<sequence length="203" mass="23573">MNYIACGNFYVQNNHFLSQLEQLKKHPKVVGIRQIMSHHAESSYSPCKSNDLPENFTQKLSMLKDNGYIFECQMYASQLLNILEKIGSSQVTTAIEHMALPLIKSSQEMRAWHDLIKEIANYKNITLKLSGFYMINDQEKDLDQCLDAVLSNIPRNQLCYGSNFPVNNHNDYTLWQRTLTNKLPKITHQDIFFNTANNLYFNN</sequence>
<keyword evidence="4" id="KW-1185">Reference proteome</keyword>
<dbReference type="SUPFAM" id="SSF51556">
    <property type="entry name" value="Metallo-dependent hydrolases"/>
    <property type="match status" value="1"/>
</dbReference>
<reference evidence="3 4" key="1">
    <citation type="submission" date="2016-08" db="EMBL/GenBank/DDBJ databases">
        <title>Draft genome sequence of Candidatus Piscirickettsia litoralis, from seawater.</title>
        <authorList>
            <person name="Wan X."/>
            <person name="Lee A.J."/>
            <person name="Hou S."/>
            <person name="Donachie S.P."/>
        </authorList>
    </citation>
    <scope>NUCLEOTIDE SEQUENCE [LARGE SCALE GENOMIC DNA]</scope>
    <source>
        <strain evidence="3 4">Y2</strain>
    </source>
</reference>
<dbReference type="InterPro" id="IPR052350">
    <property type="entry name" value="Metallo-dep_Lactonases"/>
</dbReference>
<comment type="caution">
    <text evidence="3">The sequence shown here is derived from an EMBL/GenBank/DDBJ whole genome shotgun (WGS) entry which is preliminary data.</text>
</comment>
<organism evidence="3 4">
    <name type="scientific">Piscirickettsia litoralis</name>
    <dbReference type="NCBI Taxonomy" id="1891921"/>
    <lineage>
        <taxon>Bacteria</taxon>
        <taxon>Pseudomonadati</taxon>
        <taxon>Pseudomonadota</taxon>
        <taxon>Gammaproteobacteria</taxon>
        <taxon>Thiotrichales</taxon>
        <taxon>Piscirickettsiaceae</taxon>
        <taxon>Piscirickettsia</taxon>
    </lineage>
</organism>
<dbReference type="InterPro" id="IPR032466">
    <property type="entry name" value="Metal_Hydrolase"/>
</dbReference>
<gene>
    <name evidence="3" type="ORF">BGC07_11515</name>
</gene>